<reference evidence="6" key="2">
    <citation type="journal article" date="2024" name="Plant">
        <title>Genomic evolution and insights into agronomic trait innovations of Sesamum species.</title>
        <authorList>
            <person name="Miao H."/>
            <person name="Wang L."/>
            <person name="Qu L."/>
            <person name="Liu H."/>
            <person name="Sun Y."/>
            <person name="Le M."/>
            <person name="Wang Q."/>
            <person name="Wei S."/>
            <person name="Zheng Y."/>
            <person name="Lin W."/>
            <person name="Duan Y."/>
            <person name="Cao H."/>
            <person name="Xiong S."/>
            <person name="Wang X."/>
            <person name="Wei L."/>
            <person name="Li C."/>
            <person name="Ma Q."/>
            <person name="Ju M."/>
            <person name="Zhao R."/>
            <person name="Li G."/>
            <person name="Mu C."/>
            <person name="Tian Q."/>
            <person name="Mei H."/>
            <person name="Zhang T."/>
            <person name="Gao T."/>
            <person name="Zhang H."/>
        </authorList>
    </citation>
    <scope>NUCLEOTIDE SEQUENCE</scope>
    <source>
        <strain evidence="6">KEN1</strain>
    </source>
</reference>
<reference evidence="6" key="1">
    <citation type="submission" date="2020-06" db="EMBL/GenBank/DDBJ databases">
        <authorList>
            <person name="Li T."/>
            <person name="Hu X."/>
            <person name="Zhang T."/>
            <person name="Song X."/>
            <person name="Zhang H."/>
            <person name="Dai N."/>
            <person name="Sheng W."/>
            <person name="Hou X."/>
            <person name="Wei L."/>
        </authorList>
    </citation>
    <scope>NUCLEOTIDE SEQUENCE</scope>
    <source>
        <strain evidence="6">KEN1</strain>
        <tissue evidence="6">Leaf</tissue>
    </source>
</reference>
<keyword evidence="4" id="KW-0408">Iron</keyword>
<proteinExistence type="inferred from homology"/>
<dbReference type="GO" id="GO:0016705">
    <property type="term" value="F:oxidoreductase activity, acting on paired donors, with incorporation or reduction of molecular oxygen"/>
    <property type="evidence" value="ECO:0007669"/>
    <property type="project" value="InterPro"/>
</dbReference>
<dbReference type="GO" id="GO:0004497">
    <property type="term" value="F:monooxygenase activity"/>
    <property type="evidence" value="ECO:0007669"/>
    <property type="project" value="UniProtKB-KW"/>
</dbReference>
<dbReference type="AlphaFoldDB" id="A0AAW2UWX6"/>
<name>A0AAW2UWX6_9LAMI</name>
<accession>A0AAW2UWX6</accession>
<evidence type="ECO:0000256" key="3">
    <source>
        <dbReference type="ARBA" id="ARBA00022723"/>
    </source>
</evidence>
<dbReference type="GO" id="GO:0020037">
    <property type="term" value="F:heme binding"/>
    <property type="evidence" value="ECO:0007669"/>
    <property type="project" value="InterPro"/>
</dbReference>
<evidence type="ECO:0000256" key="2">
    <source>
        <dbReference type="ARBA" id="ARBA00022617"/>
    </source>
</evidence>
<dbReference type="InterPro" id="IPR036396">
    <property type="entry name" value="Cyt_P450_sf"/>
</dbReference>
<organism evidence="6">
    <name type="scientific">Sesamum latifolium</name>
    <dbReference type="NCBI Taxonomy" id="2727402"/>
    <lineage>
        <taxon>Eukaryota</taxon>
        <taxon>Viridiplantae</taxon>
        <taxon>Streptophyta</taxon>
        <taxon>Embryophyta</taxon>
        <taxon>Tracheophyta</taxon>
        <taxon>Spermatophyta</taxon>
        <taxon>Magnoliopsida</taxon>
        <taxon>eudicotyledons</taxon>
        <taxon>Gunneridae</taxon>
        <taxon>Pentapetalae</taxon>
        <taxon>asterids</taxon>
        <taxon>lamiids</taxon>
        <taxon>Lamiales</taxon>
        <taxon>Pedaliaceae</taxon>
        <taxon>Sesamum</taxon>
    </lineage>
</organism>
<protein>
    <submittedName>
        <fullName evidence="6">Iridoid oxidase</fullName>
    </submittedName>
</protein>
<keyword evidence="2" id="KW-0349">Heme</keyword>
<sequence length="130" mass="15500">MSLCDPKFNDCFPPDSLTALDYHQCSVAIGAYHEYWRRLHRICVTEFLVHKRVDASFPIRRNCLEKKMKWIKEDVEECKKNGRFVEIQHDRFLFNNSFNIIGNLILSREVMESKRDKVGEFFNAFVMFSL</sequence>
<evidence type="ECO:0000256" key="4">
    <source>
        <dbReference type="ARBA" id="ARBA00023004"/>
    </source>
</evidence>
<keyword evidence="5" id="KW-0560">Oxidoreductase</keyword>
<evidence type="ECO:0000256" key="1">
    <source>
        <dbReference type="ARBA" id="ARBA00010617"/>
    </source>
</evidence>
<dbReference type="PANTHER" id="PTHR47950:SF15">
    <property type="entry name" value="CYTOCHROME P450"/>
    <property type="match status" value="1"/>
</dbReference>
<keyword evidence="3" id="KW-0479">Metal-binding</keyword>
<comment type="similarity">
    <text evidence="1">Belongs to the cytochrome P450 family.</text>
</comment>
<dbReference type="GO" id="GO:0005506">
    <property type="term" value="F:iron ion binding"/>
    <property type="evidence" value="ECO:0007669"/>
    <property type="project" value="InterPro"/>
</dbReference>
<dbReference type="EMBL" id="JACGWN010000011">
    <property type="protein sequence ID" value="KAL0420780.1"/>
    <property type="molecule type" value="Genomic_DNA"/>
</dbReference>
<comment type="caution">
    <text evidence="6">The sequence shown here is derived from an EMBL/GenBank/DDBJ whole genome shotgun (WGS) entry which is preliminary data.</text>
</comment>
<evidence type="ECO:0000256" key="5">
    <source>
        <dbReference type="ARBA" id="ARBA00023033"/>
    </source>
</evidence>
<dbReference type="SUPFAM" id="SSF48264">
    <property type="entry name" value="Cytochrome P450"/>
    <property type="match status" value="1"/>
</dbReference>
<dbReference type="PANTHER" id="PTHR47950">
    <property type="entry name" value="CYTOCHROME P450, FAMILY 76, SUBFAMILY C, POLYPEPTIDE 5-RELATED"/>
    <property type="match status" value="1"/>
</dbReference>
<evidence type="ECO:0000313" key="6">
    <source>
        <dbReference type="EMBL" id="KAL0420780.1"/>
    </source>
</evidence>
<dbReference type="Gene3D" id="1.10.630.10">
    <property type="entry name" value="Cytochrome P450"/>
    <property type="match status" value="1"/>
</dbReference>
<keyword evidence="5" id="KW-0503">Monooxygenase</keyword>
<gene>
    <name evidence="6" type="ORF">Slati_3100900</name>
</gene>